<keyword evidence="2" id="KW-1185">Reference proteome</keyword>
<comment type="caution">
    <text evidence="1">The sequence shown here is derived from an EMBL/GenBank/DDBJ whole genome shotgun (WGS) entry which is preliminary data.</text>
</comment>
<evidence type="ECO:0000313" key="1">
    <source>
        <dbReference type="EMBL" id="POM65963.1"/>
    </source>
</evidence>
<accession>A0A2P4XK85</accession>
<dbReference type="EMBL" id="NCKW01009811">
    <property type="protein sequence ID" value="POM65963.1"/>
    <property type="molecule type" value="Genomic_DNA"/>
</dbReference>
<name>A0A2P4XK85_9STRA</name>
<gene>
    <name evidence="1" type="ORF">PHPALM_18248</name>
</gene>
<proteinExistence type="predicted"/>
<dbReference type="AlphaFoldDB" id="A0A2P4XK85"/>
<reference evidence="1 2" key="1">
    <citation type="journal article" date="2017" name="Genome Biol. Evol.">
        <title>Phytophthora megakarya and P. palmivora, closely related causal agents of cacao black pod rot, underwent increases in genome sizes and gene numbers by different mechanisms.</title>
        <authorList>
            <person name="Ali S.S."/>
            <person name="Shao J."/>
            <person name="Lary D.J."/>
            <person name="Kronmiller B."/>
            <person name="Shen D."/>
            <person name="Strem M.D."/>
            <person name="Amoako-Attah I."/>
            <person name="Akrofi A.Y."/>
            <person name="Begoude B.A."/>
            <person name="Ten Hoopen G.M."/>
            <person name="Coulibaly K."/>
            <person name="Kebe B.I."/>
            <person name="Melnick R.L."/>
            <person name="Guiltinan M.J."/>
            <person name="Tyler B.M."/>
            <person name="Meinhardt L.W."/>
            <person name="Bailey B.A."/>
        </authorList>
    </citation>
    <scope>NUCLEOTIDE SEQUENCE [LARGE SCALE GENOMIC DNA]</scope>
    <source>
        <strain evidence="2">sbr112.9</strain>
    </source>
</reference>
<evidence type="ECO:0000313" key="2">
    <source>
        <dbReference type="Proteomes" id="UP000237271"/>
    </source>
</evidence>
<sequence>MCKSRVYAPLHEKYQFAGAHASVPVHRLVNVGPLCKLVTARPRLHGVHLAQLRTGTGSCRTRKLTRSWTSSDTYWSMREEGL</sequence>
<protein>
    <submittedName>
        <fullName evidence="1">Uncharacterized protein</fullName>
    </submittedName>
</protein>
<organism evidence="1 2">
    <name type="scientific">Phytophthora palmivora</name>
    <dbReference type="NCBI Taxonomy" id="4796"/>
    <lineage>
        <taxon>Eukaryota</taxon>
        <taxon>Sar</taxon>
        <taxon>Stramenopiles</taxon>
        <taxon>Oomycota</taxon>
        <taxon>Peronosporomycetes</taxon>
        <taxon>Peronosporales</taxon>
        <taxon>Peronosporaceae</taxon>
        <taxon>Phytophthora</taxon>
    </lineage>
</organism>
<dbReference type="Proteomes" id="UP000237271">
    <property type="component" value="Unassembled WGS sequence"/>
</dbReference>